<dbReference type="KEGG" id="nio:NITINOP_2018"/>
<protein>
    <submittedName>
        <fullName evidence="2">Uncharacterized protein</fullName>
    </submittedName>
</protein>
<evidence type="ECO:0000313" key="2">
    <source>
        <dbReference type="EMBL" id="CUQ66990.1"/>
    </source>
</evidence>
<keyword evidence="3" id="KW-1185">Reference proteome</keyword>
<name>A0A0S4KV14_9BACT</name>
<sequence length="176" mass="18868">MSIRLTPRDANGGQELAGASLADLITQLAEAVAEGQAKLDLSSAQVAAELAKTKVKFIPAIRQIIEKDGSMRFEQAEPMEVSLLDLGLQPTFYSFSEATVEVTMDLKVVEETTATGSGRAPAKMLFASTRSLRTERKLNRDVKISSKMSAKLVPVPAPPLLGPVRDVEDRREGGGA</sequence>
<reference evidence="3" key="1">
    <citation type="submission" date="2015-09" db="EMBL/GenBank/DDBJ databases">
        <authorList>
            <person name="Daims H."/>
        </authorList>
    </citation>
    <scope>NUCLEOTIDE SEQUENCE [LARGE SCALE GENOMIC DNA]</scope>
</reference>
<evidence type="ECO:0000313" key="3">
    <source>
        <dbReference type="Proteomes" id="UP000066284"/>
    </source>
</evidence>
<feature type="compositionally biased region" description="Basic and acidic residues" evidence="1">
    <location>
        <begin position="165"/>
        <end position="176"/>
    </location>
</feature>
<accession>A0A0S4KV14</accession>
<proteinExistence type="predicted"/>
<organism evidence="2 3">
    <name type="scientific">Candidatus Nitrospira inopinata</name>
    <dbReference type="NCBI Taxonomy" id="1715989"/>
    <lineage>
        <taxon>Bacteria</taxon>
        <taxon>Pseudomonadati</taxon>
        <taxon>Nitrospirota</taxon>
        <taxon>Nitrospiria</taxon>
        <taxon>Nitrospirales</taxon>
        <taxon>Nitrospiraceae</taxon>
        <taxon>Nitrospira</taxon>
    </lineage>
</organism>
<dbReference type="AlphaFoldDB" id="A0A0S4KV14"/>
<dbReference type="Proteomes" id="UP000066284">
    <property type="component" value="Chromosome 1"/>
</dbReference>
<dbReference type="OrthoDB" id="7594941at2"/>
<dbReference type="EMBL" id="LN885086">
    <property type="protein sequence ID" value="CUQ66990.1"/>
    <property type="molecule type" value="Genomic_DNA"/>
</dbReference>
<evidence type="ECO:0000256" key="1">
    <source>
        <dbReference type="SAM" id="MobiDB-lite"/>
    </source>
</evidence>
<feature type="region of interest" description="Disordered" evidence="1">
    <location>
        <begin position="155"/>
        <end position="176"/>
    </location>
</feature>
<dbReference type="STRING" id="1715989.NITINOP_2018"/>
<dbReference type="RefSeq" id="WP_062485018.1">
    <property type="nucleotide sequence ID" value="NZ_LN885086.1"/>
</dbReference>
<gene>
    <name evidence="2" type="ORF">NITINOP_2018</name>
</gene>